<reference evidence="1 2" key="1">
    <citation type="submission" date="2023-02" db="EMBL/GenBank/DDBJ databases">
        <title>Genome sequencing required for Actinomycetospora new species description.</title>
        <authorList>
            <person name="Saimee Y."/>
            <person name="Duangmal K."/>
        </authorList>
    </citation>
    <scope>NUCLEOTIDE SEQUENCE [LARGE SCALE GENOMIC DNA]</scope>
    <source>
        <strain evidence="1 2">DW7H6</strain>
    </source>
</reference>
<evidence type="ECO:0008006" key="3">
    <source>
        <dbReference type="Google" id="ProtNLM"/>
    </source>
</evidence>
<name>A0ABT5T3H8_9PSEU</name>
<dbReference type="EMBL" id="JAQZAO010000013">
    <property type="protein sequence ID" value="MDD7968493.1"/>
    <property type="molecule type" value="Genomic_DNA"/>
</dbReference>
<protein>
    <recommendedName>
        <fullName evidence="3">Excreted virulence factor EspC (Type VII ESX diderm)</fullName>
    </recommendedName>
</protein>
<dbReference type="RefSeq" id="WP_274203026.1">
    <property type="nucleotide sequence ID" value="NZ_JAQZAO010000013.1"/>
</dbReference>
<evidence type="ECO:0000313" key="2">
    <source>
        <dbReference type="Proteomes" id="UP001300763"/>
    </source>
</evidence>
<gene>
    <name evidence="1" type="ORF">PGB27_24380</name>
</gene>
<keyword evidence="2" id="KW-1185">Reference proteome</keyword>
<sequence length="96" mass="10288">MADVQVVMQALLDAAHGVDAVMAELARHDVEDLVDDPKAFGHDGLGAVTADFAVRWSHGLANLTDDGNALAQGLQEAARTYAEAEDLAVEQFRWGR</sequence>
<organism evidence="1 2">
    <name type="scientific">Actinomycetospora lemnae</name>
    <dbReference type="NCBI Taxonomy" id="3019891"/>
    <lineage>
        <taxon>Bacteria</taxon>
        <taxon>Bacillati</taxon>
        <taxon>Actinomycetota</taxon>
        <taxon>Actinomycetes</taxon>
        <taxon>Pseudonocardiales</taxon>
        <taxon>Pseudonocardiaceae</taxon>
        <taxon>Actinomycetospora</taxon>
    </lineage>
</organism>
<comment type="caution">
    <text evidence="1">The sequence shown here is derived from an EMBL/GenBank/DDBJ whole genome shotgun (WGS) entry which is preliminary data.</text>
</comment>
<dbReference type="Proteomes" id="UP001300763">
    <property type="component" value="Unassembled WGS sequence"/>
</dbReference>
<proteinExistence type="predicted"/>
<accession>A0ABT5T3H8</accession>
<evidence type="ECO:0000313" key="1">
    <source>
        <dbReference type="EMBL" id="MDD7968493.1"/>
    </source>
</evidence>